<accession>G0TZC0</accession>
<evidence type="ECO:0000313" key="1">
    <source>
        <dbReference type="EMBL" id="CCC49323.1"/>
    </source>
</evidence>
<name>G0TZC0_TRYVY</name>
<organism evidence="1">
    <name type="scientific">Trypanosoma vivax (strain Y486)</name>
    <dbReference type="NCBI Taxonomy" id="1055687"/>
    <lineage>
        <taxon>Eukaryota</taxon>
        <taxon>Discoba</taxon>
        <taxon>Euglenozoa</taxon>
        <taxon>Kinetoplastea</taxon>
        <taxon>Metakinetoplastina</taxon>
        <taxon>Trypanosomatida</taxon>
        <taxon>Trypanosomatidae</taxon>
        <taxon>Trypanosoma</taxon>
        <taxon>Duttonella</taxon>
    </lineage>
</organism>
<dbReference type="AlphaFoldDB" id="G0TZC0"/>
<reference evidence="1" key="1">
    <citation type="journal article" date="2012" name="Proc. Natl. Acad. Sci. U.S.A.">
        <title>Antigenic diversity is generated by distinct evolutionary mechanisms in African trypanosome species.</title>
        <authorList>
            <person name="Jackson A.P."/>
            <person name="Berry A."/>
            <person name="Aslett M."/>
            <person name="Allison H.C."/>
            <person name="Burton P."/>
            <person name="Vavrova-Anderson J."/>
            <person name="Brown R."/>
            <person name="Browne H."/>
            <person name="Corton N."/>
            <person name="Hauser H."/>
            <person name="Gamble J."/>
            <person name="Gilderthorp R."/>
            <person name="Marcello L."/>
            <person name="McQuillan J."/>
            <person name="Otto T.D."/>
            <person name="Quail M.A."/>
            <person name="Sanders M.J."/>
            <person name="van Tonder A."/>
            <person name="Ginger M.L."/>
            <person name="Field M.C."/>
            <person name="Barry J.D."/>
            <person name="Hertz-Fowler C."/>
            <person name="Berriman M."/>
        </authorList>
    </citation>
    <scope>NUCLEOTIDE SEQUENCE</scope>
    <source>
        <strain evidence="1">Y486</strain>
    </source>
</reference>
<gene>
    <name evidence="1" type="ORF">TVY486_0706410</name>
</gene>
<sequence>MPRQCYHTLCGGICTTAIPAPFHDIGRHVRFHLPRPRRQPPAAHKNPATARSDRIALFETQFTRRSKAGTVNSRCEAGTRPVGPLSTLSVLGPRKRARRNEASGLGSSAQHCSSVQCEPSALPVSRACI</sequence>
<proteinExistence type="predicted"/>
<dbReference type="VEuPathDB" id="TriTrypDB:TvY486_0706410"/>
<protein>
    <submittedName>
        <fullName evidence="1">Uncharacterized protein</fullName>
    </submittedName>
</protein>
<dbReference type="EMBL" id="HE573023">
    <property type="protein sequence ID" value="CCC49323.1"/>
    <property type="molecule type" value="Genomic_DNA"/>
</dbReference>